<keyword evidence="3" id="KW-1185">Reference proteome</keyword>
<feature type="region of interest" description="Disordered" evidence="1">
    <location>
        <begin position="1"/>
        <end position="24"/>
    </location>
</feature>
<sequence>MATAVLVDVDSNDPDPPQSSQPLLHNAAKRKTLQITLTILMAHCCVTHRKSAICQTNGKLKIDVGGWLNGKAQPWCSMNSLAATSHKDGLREVAHLSCRHTGPEGGSKARGNGRNEHFIVLKIVPWLLMHIKASVACNEGAKADISASDQNKVWLVELS</sequence>
<organism evidence="2 3">
    <name type="scientific">Toxocara canis</name>
    <name type="common">Canine roundworm</name>
    <dbReference type="NCBI Taxonomy" id="6265"/>
    <lineage>
        <taxon>Eukaryota</taxon>
        <taxon>Metazoa</taxon>
        <taxon>Ecdysozoa</taxon>
        <taxon>Nematoda</taxon>
        <taxon>Chromadorea</taxon>
        <taxon>Rhabditida</taxon>
        <taxon>Spirurina</taxon>
        <taxon>Ascaridomorpha</taxon>
        <taxon>Ascaridoidea</taxon>
        <taxon>Toxocaridae</taxon>
        <taxon>Toxocara</taxon>
    </lineage>
</organism>
<dbReference type="Proteomes" id="UP000031036">
    <property type="component" value="Unassembled WGS sequence"/>
</dbReference>
<gene>
    <name evidence="2" type="ORF">Tcan_10238</name>
</gene>
<dbReference type="AlphaFoldDB" id="A0A0B2UNM6"/>
<proteinExistence type="predicted"/>
<name>A0A0B2UNM6_TOXCA</name>
<comment type="caution">
    <text evidence="2">The sequence shown here is derived from an EMBL/GenBank/DDBJ whole genome shotgun (WGS) entry which is preliminary data.</text>
</comment>
<dbReference type="EMBL" id="JPKZ01022854">
    <property type="protein sequence ID" value="KHN70677.1"/>
    <property type="molecule type" value="Genomic_DNA"/>
</dbReference>
<accession>A0A0B2UNM6</accession>
<evidence type="ECO:0000313" key="2">
    <source>
        <dbReference type="EMBL" id="KHN70677.1"/>
    </source>
</evidence>
<protein>
    <submittedName>
        <fullName evidence="2">Uncharacterized protein</fullName>
    </submittedName>
</protein>
<evidence type="ECO:0000313" key="3">
    <source>
        <dbReference type="Proteomes" id="UP000031036"/>
    </source>
</evidence>
<evidence type="ECO:0000256" key="1">
    <source>
        <dbReference type="SAM" id="MobiDB-lite"/>
    </source>
</evidence>
<reference evidence="2 3" key="1">
    <citation type="submission" date="2014-11" db="EMBL/GenBank/DDBJ databases">
        <title>Genetic blueprint of the zoonotic pathogen Toxocara canis.</title>
        <authorList>
            <person name="Zhu X.-Q."/>
            <person name="Korhonen P.K."/>
            <person name="Cai H."/>
            <person name="Young N.D."/>
            <person name="Nejsum P."/>
            <person name="von Samson-Himmelstjerna G."/>
            <person name="Boag P.R."/>
            <person name="Tan P."/>
            <person name="Li Q."/>
            <person name="Min J."/>
            <person name="Yang Y."/>
            <person name="Wang X."/>
            <person name="Fang X."/>
            <person name="Hall R.S."/>
            <person name="Hofmann A."/>
            <person name="Sternberg P.W."/>
            <person name="Jex A.R."/>
            <person name="Gasser R.B."/>
        </authorList>
    </citation>
    <scope>NUCLEOTIDE SEQUENCE [LARGE SCALE GENOMIC DNA]</scope>
    <source>
        <strain evidence="2">PN_DK_2014</strain>
    </source>
</reference>